<feature type="compositionally biased region" description="Basic and acidic residues" evidence="1">
    <location>
        <begin position="43"/>
        <end position="61"/>
    </location>
</feature>
<accession>A0A161Y4Q9</accession>
<keyword evidence="3" id="KW-1185">Reference proteome</keyword>
<evidence type="ECO:0000313" key="3">
    <source>
        <dbReference type="Proteomes" id="UP000077755"/>
    </source>
</evidence>
<name>A0A161Y4Q9_DAUCS</name>
<dbReference type="Proteomes" id="UP000077755">
    <property type="component" value="Chromosome 2"/>
</dbReference>
<feature type="compositionally biased region" description="Acidic residues" evidence="1">
    <location>
        <begin position="62"/>
        <end position="75"/>
    </location>
</feature>
<evidence type="ECO:0000313" key="2">
    <source>
        <dbReference type="EMBL" id="WOG86481.1"/>
    </source>
</evidence>
<reference evidence="2" key="2">
    <citation type="submission" date="2022-03" db="EMBL/GenBank/DDBJ databases">
        <title>Draft title - Genomic analysis of global carrot germplasm unveils the trajectory of domestication and the origin of high carotenoid orange carrot.</title>
        <authorList>
            <person name="Iorizzo M."/>
            <person name="Ellison S."/>
            <person name="Senalik D."/>
            <person name="Macko-Podgorni A."/>
            <person name="Grzebelus D."/>
            <person name="Bostan H."/>
            <person name="Rolling W."/>
            <person name="Curaba J."/>
            <person name="Simon P."/>
        </authorList>
    </citation>
    <scope>NUCLEOTIDE SEQUENCE</scope>
    <source>
        <tissue evidence="2">Leaf</tissue>
    </source>
</reference>
<dbReference type="EMBL" id="CP093344">
    <property type="protein sequence ID" value="WOG86481.1"/>
    <property type="molecule type" value="Genomic_DNA"/>
</dbReference>
<protein>
    <submittedName>
        <fullName evidence="2">Uncharacterized protein</fullName>
    </submittedName>
</protein>
<dbReference type="AlphaFoldDB" id="A0A161Y4Q9"/>
<proteinExistence type="predicted"/>
<feature type="region of interest" description="Disordered" evidence="1">
    <location>
        <begin position="41"/>
        <end position="88"/>
    </location>
</feature>
<sequence>MGSEVRRMVDAAEKEYQEKIMAQEMATDINVVGIATEAVSGLQDERTSDTEMPVAEHKATEEEQAAEELPNEEALDVSSRKAAQLYMN</sequence>
<reference evidence="2" key="1">
    <citation type="journal article" date="2016" name="Nat. Genet.">
        <title>A high-quality carrot genome assembly provides new insights into carotenoid accumulation and asterid genome evolution.</title>
        <authorList>
            <person name="Iorizzo M."/>
            <person name="Ellison S."/>
            <person name="Senalik D."/>
            <person name="Zeng P."/>
            <person name="Satapoomin P."/>
            <person name="Huang J."/>
            <person name="Bowman M."/>
            <person name="Iovene M."/>
            <person name="Sanseverino W."/>
            <person name="Cavagnaro P."/>
            <person name="Yildiz M."/>
            <person name="Macko-Podgorni A."/>
            <person name="Moranska E."/>
            <person name="Grzebelus E."/>
            <person name="Grzebelus D."/>
            <person name="Ashrafi H."/>
            <person name="Zheng Z."/>
            <person name="Cheng S."/>
            <person name="Spooner D."/>
            <person name="Van Deynze A."/>
            <person name="Simon P."/>
        </authorList>
    </citation>
    <scope>NUCLEOTIDE SEQUENCE</scope>
    <source>
        <tissue evidence="2">Leaf</tissue>
    </source>
</reference>
<gene>
    <name evidence="2" type="ORF">DCAR_0205689</name>
</gene>
<dbReference type="Gramene" id="KZN04267">
    <property type="protein sequence ID" value="KZN04267"/>
    <property type="gene ID" value="DCAR_005091"/>
</dbReference>
<organism evidence="2 3">
    <name type="scientific">Daucus carota subsp. sativus</name>
    <name type="common">Carrot</name>
    <dbReference type="NCBI Taxonomy" id="79200"/>
    <lineage>
        <taxon>Eukaryota</taxon>
        <taxon>Viridiplantae</taxon>
        <taxon>Streptophyta</taxon>
        <taxon>Embryophyta</taxon>
        <taxon>Tracheophyta</taxon>
        <taxon>Spermatophyta</taxon>
        <taxon>Magnoliopsida</taxon>
        <taxon>eudicotyledons</taxon>
        <taxon>Gunneridae</taxon>
        <taxon>Pentapetalae</taxon>
        <taxon>asterids</taxon>
        <taxon>campanulids</taxon>
        <taxon>Apiales</taxon>
        <taxon>Apiaceae</taxon>
        <taxon>Apioideae</taxon>
        <taxon>Scandiceae</taxon>
        <taxon>Daucinae</taxon>
        <taxon>Daucus</taxon>
        <taxon>Daucus sect. Daucus</taxon>
    </lineage>
</organism>
<evidence type="ECO:0000256" key="1">
    <source>
        <dbReference type="SAM" id="MobiDB-lite"/>
    </source>
</evidence>